<dbReference type="InterPro" id="IPR010985">
    <property type="entry name" value="Ribbon_hlx_hlx"/>
</dbReference>
<comment type="caution">
    <text evidence="1">The sequence shown here is derived from an EMBL/GenBank/DDBJ whole genome shotgun (WGS) entry which is preliminary data.</text>
</comment>
<evidence type="ECO:0000313" key="2">
    <source>
        <dbReference type="Proteomes" id="UP000667802"/>
    </source>
</evidence>
<protein>
    <submittedName>
        <fullName evidence="1">Uncharacterized protein</fullName>
    </submittedName>
</protein>
<evidence type="ECO:0000313" key="1">
    <source>
        <dbReference type="EMBL" id="MDR9894159.1"/>
    </source>
</evidence>
<proteinExistence type="predicted"/>
<name>A0AAP5I5H2_9CYAN</name>
<accession>A0AAP5I5H2</accession>
<dbReference type="RefSeq" id="WP_208341851.1">
    <property type="nucleotide sequence ID" value="NZ_CAWQFN010000032.1"/>
</dbReference>
<sequence length="47" mass="5404">MTRKTENLIRLSLEAKEKLKKLAATHSLSLSQMVEKLIVEYVQDTTD</sequence>
<reference evidence="2" key="1">
    <citation type="journal article" date="2021" name="Science">
        <title>Hunting the eagle killer: A cyanobacterial neurotoxin causes vacuolar myelinopathy.</title>
        <authorList>
            <person name="Breinlinger S."/>
            <person name="Phillips T.J."/>
            <person name="Haram B.N."/>
            <person name="Mares J."/>
            <person name="Martinez Yerena J.A."/>
            <person name="Hrouzek P."/>
            <person name="Sobotka R."/>
            <person name="Henderson W.M."/>
            <person name="Schmieder P."/>
            <person name="Williams S.M."/>
            <person name="Lauderdale J.D."/>
            <person name="Wilde H.D."/>
            <person name="Gerrin W."/>
            <person name="Kust A."/>
            <person name="Washington J.W."/>
            <person name="Wagner C."/>
            <person name="Geier B."/>
            <person name="Liebeke M."/>
            <person name="Enke H."/>
            <person name="Niedermeyer T.H.J."/>
            <person name="Wilde S.B."/>
        </authorList>
    </citation>
    <scope>NUCLEOTIDE SEQUENCE [LARGE SCALE GENOMIC DNA]</scope>
    <source>
        <strain evidence="2">Thurmond2011</strain>
    </source>
</reference>
<organism evidence="1 2">
    <name type="scientific">Aetokthonos hydrillicola Thurmond2011</name>
    <dbReference type="NCBI Taxonomy" id="2712845"/>
    <lineage>
        <taxon>Bacteria</taxon>
        <taxon>Bacillati</taxon>
        <taxon>Cyanobacteriota</taxon>
        <taxon>Cyanophyceae</taxon>
        <taxon>Nostocales</taxon>
        <taxon>Hapalosiphonaceae</taxon>
        <taxon>Aetokthonos</taxon>
    </lineage>
</organism>
<gene>
    <name evidence="1" type="ORF">G7B40_006180</name>
</gene>
<dbReference type="AlphaFoldDB" id="A0AAP5I5H2"/>
<dbReference type="SUPFAM" id="SSF47598">
    <property type="entry name" value="Ribbon-helix-helix"/>
    <property type="match status" value="1"/>
</dbReference>
<keyword evidence="2" id="KW-1185">Reference proteome</keyword>
<dbReference type="EMBL" id="JAALHA020000002">
    <property type="protein sequence ID" value="MDR9894159.1"/>
    <property type="molecule type" value="Genomic_DNA"/>
</dbReference>
<dbReference type="Proteomes" id="UP000667802">
    <property type="component" value="Unassembled WGS sequence"/>
</dbReference>
<dbReference type="GO" id="GO:0006355">
    <property type="term" value="P:regulation of DNA-templated transcription"/>
    <property type="evidence" value="ECO:0007669"/>
    <property type="project" value="InterPro"/>
</dbReference>